<evidence type="ECO:0000256" key="2">
    <source>
        <dbReference type="ARBA" id="ARBA00022475"/>
    </source>
</evidence>
<dbReference type="PANTHER" id="PTHR36115:SF6">
    <property type="entry name" value="PROLINE-RICH ANTIGEN HOMOLOG"/>
    <property type="match status" value="1"/>
</dbReference>
<dbReference type="PANTHER" id="PTHR36115">
    <property type="entry name" value="PROLINE-RICH ANTIGEN HOMOLOG-RELATED"/>
    <property type="match status" value="1"/>
</dbReference>
<feature type="transmembrane region" description="Helical" evidence="6">
    <location>
        <begin position="29"/>
        <end position="51"/>
    </location>
</feature>
<protein>
    <submittedName>
        <fullName evidence="8">RDD domain containing protein</fullName>
    </submittedName>
</protein>
<evidence type="ECO:0000256" key="5">
    <source>
        <dbReference type="ARBA" id="ARBA00023136"/>
    </source>
</evidence>
<evidence type="ECO:0000256" key="1">
    <source>
        <dbReference type="ARBA" id="ARBA00004651"/>
    </source>
</evidence>
<evidence type="ECO:0000256" key="3">
    <source>
        <dbReference type="ARBA" id="ARBA00022692"/>
    </source>
</evidence>
<dbReference type="Pfam" id="PF06271">
    <property type="entry name" value="RDD"/>
    <property type="match status" value="1"/>
</dbReference>
<gene>
    <name evidence="8" type="ordered locus">Celf_2394</name>
</gene>
<evidence type="ECO:0000256" key="6">
    <source>
        <dbReference type="SAM" id="Phobius"/>
    </source>
</evidence>
<organism evidence="8 9">
    <name type="scientific">Cellulomonas fimi (strain ATCC 484 / DSM 20113 / JCM 1341 / CCUG 24087 / LMG 16345 / NBRC 15513 / NCIMB 8980 / NCTC 7547 / NRS-133)</name>
    <dbReference type="NCBI Taxonomy" id="590998"/>
    <lineage>
        <taxon>Bacteria</taxon>
        <taxon>Bacillati</taxon>
        <taxon>Actinomycetota</taxon>
        <taxon>Actinomycetes</taxon>
        <taxon>Micrococcales</taxon>
        <taxon>Cellulomonadaceae</taxon>
        <taxon>Cellulomonas</taxon>
    </lineage>
</organism>
<evidence type="ECO:0000259" key="7">
    <source>
        <dbReference type="Pfam" id="PF06271"/>
    </source>
</evidence>
<keyword evidence="5 6" id="KW-0472">Membrane</keyword>
<dbReference type="EMBL" id="CP002666">
    <property type="protein sequence ID" value="AEE46521.1"/>
    <property type="molecule type" value="Genomic_DNA"/>
</dbReference>
<dbReference type="HOGENOM" id="CLU_843825_0_0_11"/>
<reference evidence="8 9" key="1">
    <citation type="submission" date="2011-04" db="EMBL/GenBank/DDBJ databases">
        <title>Complete sequence of Cellulomonas fimi ATCC 484.</title>
        <authorList>
            <consortium name="US DOE Joint Genome Institute"/>
            <person name="Lucas S."/>
            <person name="Han J."/>
            <person name="Lapidus A."/>
            <person name="Cheng J.-F."/>
            <person name="Goodwin L."/>
            <person name="Pitluck S."/>
            <person name="Peters L."/>
            <person name="Chertkov O."/>
            <person name="Detter J.C."/>
            <person name="Han C."/>
            <person name="Tapia R."/>
            <person name="Land M."/>
            <person name="Hauser L."/>
            <person name="Kyrpides N."/>
            <person name="Ivanova N."/>
            <person name="Ovchinnikova G."/>
            <person name="Pagani I."/>
            <person name="Mead D."/>
            <person name="Brumm P."/>
            <person name="Woyke T."/>
        </authorList>
    </citation>
    <scope>NUCLEOTIDE SEQUENCE [LARGE SCALE GENOMIC DNA]</scope>
    <source>
        <strain evidence="9">ATCC 484 / DSM 20113 / JCM 1341 / NBRC 15513 / NCIMB 8980 / NCTC 7547</strain>
    </source>
</reference>
<dbReference type="STRING" id="590998.Celf_2394"/>
<comment type="subcellular location">
    <subcellularLocation>
        <location evidence="1">Cell membrane</location>
        <topology evidence="1">Multi-pass membrane protein</topology>
    </subcellularLocation>
</comment>
<accession>F4H3H6</accession>
<evidence type="ECO:0000256" key="4">
    <source>
        <dbReference type="ARBA" id="ARBA00022989"/>
    </source>
</evidence>
<feature type="domain" description="RDD" evidence="7">
    <location>
        <begin position="23"/>
        <end position="152"/>
    </location>
</feature>
<dbReference type="eggNOG" id="COG1714">
    <property type="taxonomic scope" value="Bacteria"/>
</dbReference>
<sequence length="329" mass="34016">MTLAQVLDAVPQAPDGAPDRPWAAWWRRALAAVLDGALVAAVAWLATGSAIPVPARLVPPVLSPVDGLEPAGLFSWWTCGAVVAILLLQALTGSTPGKAVAGVRVERDDDARPAGLVRTVLREAAHVLDWVLLVGWLRPLWHPRRQTFADSLTRTVVVRDRLFLPVRAISGAACAFALVLAGAPSVAEEGAVTVTCSFPAPDPSGLLAVSLRVPGEVTVSRLGLRRPAAAQPSSTVAWEVDADRPPADGTVLRATLTAPGADPLWTGAVTFRDGSAFSDARTEVPELRIPAGAMRAAGPDGRVDFASEVDGTVADLCSASGPDPAGDAG</sequence>
<keyword evidence="2" id="KW-1003">Cell membrane</keyword>
<dbReference type="GO" id="GO:0005886">
    <property type="term" value="C:plasma membrane"/>
    <property type="evidence" value="ECO:0007669"/>
    <property type="project" value="UniProtKB-SubCell"/>
</dbReference>
<evidence type="ECO:0000313" key="9">
    <source>
        <dbReference type="Proteomes" id="UP000008460"/>
    </source>
</evidence>
<keyword evidence="4 6" id="KW-1133">Transmembrane helix</keyword>
<dbReference type="Proteomes" id="UP000008460">
    <property type="component" value="Chromosome"/>
</dbReference>
<keyword evidence="3 6" id="KW-0812">Transmembrane</keyword>
<feature type="transmembrane region" description="Helical" evidence="6">
    <location>
        <begin position="71"/>
        <end position="88"/>
    </location>
</feature>
<keyword evidence="9" id="KW-1185">Reference proteome</keyword>
<dbReference type="RefSeq" id="WP_013771547.1">
    <property type="nucleotide sequence ID" value="NC_015514.1"/>
</dbReference>
<name>F4H3H6_CELFA</name>
<dbReference type="AlphaFoldDB" id="F4H3H6"/>
<dbReference type="InterPro" id="IPR010432">
    <property type="entry name" value="RDD"/>
</dbReference>
<evidence type="ECO:0000313" key="8">
    <source>
        <dbReference type="EMBL" id="AEE46521.1"/>
    </source>
</evidence>
<dbReference type="InterPro" id="IPR051791">
    <property type="entry name" value="Pra-immunoreactive"/>
</dbReference>
<proteinExistence type="predicted"/>
<dbReference type="KEGG" id="cfi:Celf_2394"/>